<dbReference type="Proteomes" id="UP000011115">
    <property type="component" value="Unassembled WGS sequence"/>
</dbReference>
<feature type="transmembrane region" description="Helical" evidence="1">
    <location>
        <begin position="86"/>
        <end position="104"/>
    </location>
</feature>
<dbReference type="InParanoid" id="M1DPP5"/>
<keyword evidence="1" id="KW-0472">Membrane</keyword>
<dbReference type="EnsemblPlants" id="PGSC0003DMT400092382">
    <property type="protein sequence ID" value="PGSC0003DMT400092382"/>
    <property type="gene ID" value="PGSC0003DMG400041953"/>
</dbReference>
<keyword evidence="1" id="KW-1133">Transmembrane helix</keyword>
<feature type="transmembrane region" description="Helical" evidence="1">
    <location>
        <begin position="110"/>
        <end position="127"/>
    </location>
</feature>
<accession>M1DPP5</accession>
<dbReference type="PaxDb" id="4113-PGSC0003DMT400092382"/>
<evidence type="ECO:0000313" key="3">
    <source>
        <dbReference type="Proteomes" id="UP000011115"/>
    </source>
</evidence>
<dbReference type="AlphaFoldDB" id="M1DPP5"/>
<evidence type="ECO:0000313" key="2">
    <source>
        <dbReference type="EnsemblPlants" id="PGSC0003DMT400092382"/>
    </source>
</evidence>
<name>M1DPP5_SOLTU</name>
<protein>
    <submittedName>
        <fullName evidence="2">Uncharacterized protein</fullName>
    </submittedName>
</protein>
<sequence length="129" mass="14869">MACMDCRKTYEPYMESVKCGSILRLQLRLANGQDRINRTGFTGNGPRYRISLPEPVLPEISKGSVRSLSYRIGTGLDRTGTDSYRIIVYQLFNCGSPVFLLSALTQIFHLFRLLFGYLIVVVRYFFFRH</sequence>
<keyword evidence="3" id="KW-1185">Reference proteome</keyword>
<dbReference type="Gramene" id="PGSC0003DMT400092382">
    <property type="protein sequence ID" value="PGSC0003DMT400092382"/>
    <property type="gene ID" value="PGSC0003DMG400041953"/>
</dbReference>
<evidence type="ECO:0000256" key="1">
    <source>
        <dbReference type="SAM" id="Phobius"/>
    </source>
</evidence>
<reference evidence="3" key="1">
    <citation type="journal article" date="2011" name="Nature">
        <title>Genome sequence and analysis of the tuber crop potato.</title>
        <authorList>
            <consortium name="The Potato Genome Sequencing Consortium"/>
        </authorList>
    </citation>
    <scope>NUCLEOTIDE SEQUENCE [LARGE SCALE GENOMIC DNA]</scope>
    <source>
        <strain evidence="3">cv. DM1-3 516 R44</strain>
    </source>
</reference>
<organism evidence="2 3">
    <name type="scientific">Solanum tuberosum</name>
    <name type="common">Potato</name>
    <dbReference type="NCBI Taxonomy" id="4113"/>
    <lineage>
        <taxon>Eukaryota</taxon>
        <taxon>Viridiplantae</taxon>
        <taxon>Streptophyta</taxon>
        <taxon>Embryophyta</taxon>
        <taxon>Tracheophyta</taxon>
        <taxon>Spermatophyta</taxon>
        <taxon>Magnoliopsida</taxon>
        <taxon>eudicotyledons</taxon>
        <taxon>Gunneridae</taxon>
        <taxon>Pentapetalae</taxon>
        <taxon>asterids</taxon>
        <taxon>lamiids</taxon>
        <taxon>Solanales</taxon>
        <taxon>Solanaceae</taxon>
        <taxon>Solanoideae</taxon>
        <taxon>Solaneae</taxon>
        <taxon>Solanum</taxon>
    </lineage>
</organism>
<dbReference type="HOGENOM" id="CLU_1952657_0_0_1"/>
<keyword evidence="1" id="KW-0812">Transmembrane</keyword>
<proteinExistence type="predicted"/>
<reference evidence="2" key="2">
    <citation type="submission" date="2015-06" db="UniProtKB">
        <authorList>
            <consortium name="EnsemblPlants"/>
        </authorList>
    </citation>
    <scope>IDENTIFICATION</scope>
    <source>
        <strain evidence="2">DM1-3 516 R44</strain>
    </source>
</reference>